<evidence type="ECO:0000313" key="5">
    <source>
        <dbReference type="EMBL" id="SDT72751.1"/>
    </source>
</evidence>
<dbReference type="AlphaFoldDB" id="A0A1H2CQP3"/>
<evidence type="ECO:0000259" key="4">
    <source>
        <dbReference type="Pfam" id="PF10502"/>
    </source>
</evidence>
<dbReference type="OrthoDB" id="3296552at2"/>
<dbReference type="PANTHER" id="PTHR43390">
    <property type="entry name" value="SIGNAL PEPTIDASE I"/>
    <property type="match status" value="1"/>
</dbReference>
<feature type="domain" description="Peptidase S26" evidence="4">
    <location>
        <begin position="66"/>
        <end position="212"/>
    </location>
</feature>
<dbReference type="GO" id="GO:0006465">
    <property type="term" value="P:signal peptide processing"/>
    <property type="evidence" value="ECO:0007669"/>
    <property type="project" value="InterPro"/>
</dbReference>
<keyword evidence="3" id="KW-1133">Transmembrane helix</keyword>
<evidence type="ECO:0000256" key="3">
    <source>
        <dbReference type="RuleBase" id="RU362042"/>
    </source>
</evidence>
<dbReference type="SUPFAM" id="SSF51306">
    <property type="entry name" value="LexA/Signal peptidase"/>
    <property type="match status" value="1"/>
</dbReference>
<name>A0A1H2CQP3_9ACTN</name>
<reference evidence="5 6" key="1">
    <citation type="submission" date="2016-10" db="EMBL/GenBank/DDBJ databases">
        <authorList>
            <person name="de Groot N.N."/>
        </authorList>
    </citation>
    <scope>NUCLEOTIDE SEQUENCE [LARGE SCALE GENOMIC DNA]</scope>
    <source>
        <strain evidence="5 6">DSM 43941</strain>
    </source>
</reference>
<gene>
    <name evidence="5" type="ORF">SAMN04489716_6484</name>
</gene>
<dbReference type="EC" id="3.4.21.89" evidence="3"/>
<dbReference type="PANTHER" id="PTHR43390:SF1">
    <property type="entry name" value="CHLOROPLAST PROCESSING PEPTIDASE"/>
    <property type="match status" value="1"/>
</dbReference>
<evidence type="ECO:0000256" key="1">
    <source>
        <dbReference type="ARBA" id="ARBA00004401"/>
    </source>
</evidence>
<dbReference type="Proteomes" id="UP000198688">
    <property type="component" value="Chromosome I"/>
</dbReference>
<comment type="subcellular location">
    <subcellularLocation>
        <location evidence="1">Cell membrane</location>
        <topology evidence="1">Single-pass type II membrane protein</topology>
    </subcellularLocation>
    <subcellularLocation>
        <location evidence="3">Membrane</location>
        <topology evidence="3">Single-pass type II membrane protein</topology>
    </subcellularLocation>
</comment>
<keyword evidence="3" id="KW-0812">Transmembrane</keyword>
<dbReference type="STRING" id="113562.SAMN04489716_6484"/>
<dbReference type="InterPro" id="IPR036286">
    <property type="entry name" value="LexA/Signal_pep-like_sf"/>
</dbReference>
<dbReference type="GO" id="GO:0004252">
    <property type="term" value="F:serine-type endopeptidase activity"/>
    <property type="evidence" value="ECO:0007669"/>
    <property type="project" value="InterPro"/>
</dbReference>
<dbReference type="NCBIfam" id="TIGR02227">
    <property type="entry name" value="sigpep_I_bact"/>
    <property type="match status" value="1"/>
</dbReference>
<dbReference type="CDD" id="cd06530">
    <property type="entry name" value="S26_SPase_I"/>
    <property type="match status" value="1"/>
</dbReference>
<dbReference type="EMBL" id="LT629758">
    <property type="protein sequence ID" value="SDT72751.1"/>
    <property type="molecule type" value="Genomic_DNA"/>
</dbReference>
<evidence type="ECO:0000256" key="2">
    <source>
        <dbReference type="ARBA" id="ARBA00009370"/>
    </source>
</evidence>
<proteinExistence type="inferred from homology"/>
<sequence length="214" mass="22919">MRRVAHRVLRIVVRGRRERGGPWGEAVLAEFDQAATTGAAMRWAAGGMRVAIRERYVARPAPYRLAAAALVVIVAAPFLLGVRFVPSGGMEPTLAIGSDHLIDRVAFRATGIDRGDIVAFAAPGTPPGSFETMRRVIGLPGDRIECREGRVLRDGVALNEPYLPPEAEVIGTECAAVTVPDGAIYVLADNREVADDSRHWGTIAADAISGRMIV</sequence>
<protein>
    <recommendedName>
        <fullName evidence="3">Signal peptidase I</fullName>
        <ecNumber evidence="3">3.4.21.89</ecNumber>
    </recommendedName>
</protein>
<dbReference type="GO" id="GO:0009003">
    <property type="term" value="F:signal peptidase activity"/>
    <property type="evidence" value="ECO:0007669"/>
    <property type="project" value="UniProtKB-EC"/>
</dbReference>
<dbReference type="Gene3D" id="2.10.109.10">
    <property type="entry name" value="Umud Fragment, subunit A"/>
    <property type="match status" value="1"/>
</dbReference>
<dbReference type="InterPro" id="IPR019533">
    <property type="entry name" value="Peptidase_S26"/>
</dbReference>
<organism evidence="5 6">
    <name type="scientific">Actinoplanes derwentensis</name>
    <dbReference type="NCBI Taxonomy" id="113562"/>
    <lineage>
        <taxon>Bacteria</taxon>
        <taxon>Bacillati</taxon>
        <taxon>Actinomycetota</taxon>
        <taxon>Actinomycetes</taxon>
        <taxon>Micromonosporales</taxon>
        <taxon>Micromonosporaceae</taxon>
        <taxon>Actinoplanes</taxon>
    </lineage>
</organism>
<comment type="similarity">
    <text evidence="2 3">Belongs to the peptidase S26 family.</text>
</comment>
<keyword evidence="3" id="KW-0378">Hydrolase</keyword>
<keyword evidence="3" id="KW-0645">Protease</keyword>
<dbReference type="InterPro" id="IPR000223">
    <property type="entry name" value="Pept_S26A_signal_pept_1"/>
</dbReference>
<dbReference type="PRINTS" id="PR00727">
    <property type="entry name" value="LEADERPTASE"/>
</dbReference>
<comment type="catalytic activity">
    <reaction evidence="3">
        <text>Cleavage of hydrophobic, N-terminal signal or leader sequences from secreted and periplasmic proteins.</text>
        <dbReference type="EC" id="3.4.21.89"/>
    </reaction>
</comment>
<feature type="transmembrane region" description="Helical" evidence="3">
    <location>
        <begin position="63"/>
        <end position="85"/>
    </location>
</feature>
<evidence type="ECO:0000313" key="6">
    <source>
        <dbReference type="Proteomes" id="UP000198688"/>
    </source>
</evidence>
<keyword evidence="6" id="KW-1185">Reference proteome</keyword>
<dbReference type="GO" id="GO:0005886">
    <property type="term" value="C:plasma membrane"/>
    <property type="evidence" value="ECO:0007669"/>
    <property type="project" value="UniProtKB-SubCell"/>
</dbReference>
<dbReference type="RefSeq" id="WP_092549672.1">
    <property type="nucleotide sequence ID" value="NZ_BOMJ01000012.1"/>
</dbReference>
<keyword evidence="3" id="KW-0472">Membrane</keyword>
<accession>A0A1H2CQP3</accession>
<dbReference type="Pfam" id="PF10502">
    <property type="entry name" value="Peptidase_S26"/>
    <property type="match status" value="1"/>
</dbReference>